<evidence type="ECO:0000256" key="4">
    <source>
        <dbReference type="ARBA" id="ARBA00022801"/>
    </source>
</evidence>
<dbReference type="PANTHER" id="PTHR43114">
    <property type="entry name" value="ADENINE DEAMINASE"/>
    <property type="match status" value="1"/>
</dbReference>
<feature type="domain" description="Adenosine deaminase" evidence="6">
    <location>
        <begin position="24"/>
        <end position="343"/>
    </location>
</feature>
<evidence type="ECO:0000256" key="2">
    <source>
        <dbReference type="ARBA" id="ARBA00006676"/>
    </source>
</evidence>
<dbReference type="InterPro" id="IPR032466">
    <property type="entry name" value="Metal_Hydrolase"/>
</dbReference>
<accession>A0A0S7B6Y8</accession>
<comment type="similarity">
    <text evidence="2">Belongs to the metallo-dependent hydrolases superfamily. Adenosine and AMP deaminases family.</text>
</comment>
<evidence type="ECO:0000259" key="6">
    <source>
        <dbReference type="Pfam" id="PF00962"/>
    </source>
</evidence>
<name>A0A0S7B6Y8_9CHLR</name>
<dbReference type="SUPFAM" id="SSF51556">
    <property type="entry name" value="Metallo-dependent hydrolases"/>
    <property type="match status" value="1"/>
</dbReference>
<dbReference type="AlphaFoldDB" id="A0A0S7B6Y8"/>
<sequence>MHYTQTHHSTLPSSDLIALLSAMPKVELHVHLEGATSPQALFAMAARNRVELPVATVAEWKAFYEFKDFDHFIQVYRLSVGCMQSPRDFTEMVVDFMGRQARQNIRYSEVFLSAALHIHRLPPDEILAALREGAQIGRQQYGVEIAFIPDMSRQEWRTEHLREDVLEFALQAKALGIGIGLGLAGFEVGYPSSLFRDVFAEARRQGLHVVAHAGETGDAAFMRDVLETLRPERIGHAIRALEDPELVEDLRERRTPLEVSPQSNYCTRVVDRNQPHPIRGMVDAGLNCTLNSDDPAMFSTDLNNEYLTLAGQGFSFDELWQLNLNGLRAAFLPEDRRAAMLREWEAWRQNARSGDI</sequence>
<dbReference type="Gene3D" id="3.20.20.140">
    <property type="entry name" value="Metal-dependent hydrolases"/>
    <property type="match status" value="1"/>
</dbReference>
<evidence type="ECO:0000313" key="8">
    <source>
        <dbReference type="Proteomes" id="UP000055060"/>
    </source>
</evidence>
<reference evidence="7" key="1">
    <citation type="submission" date="2015-07" db="EMBL/GenBank/DDBJ databases">
        <title>Draft Genome Sequences of Anaerolinea thermolimosa IMO-1, Bellilinea caldifistulae GOMI-1, Leptolinea tardivitalis YMTK-2, Levilinea saccharolytica KIBI-1,Longilinea arvoryzae KOME-1, Previously Described as Members of the Anaerolineaceae (Chloroflexi).</title>
        <authorList>
            <person name="Sekiguchi Y."/>
            <person name="Ohashi A."/>
            <person name="Matsuura N."/>
            <person name="Tourlousse M.D."/>
        </authorList>
    </citation>
    <scope>NUCLEOTIDE SEQUENCE [LARGE SCALE GENOMIC DNA]</scope>
    <source>
        <strain evidence="7">KOME-1</strain>
    </source>
</reference>
<keyword evidence="4" id="KW-0378">Hydrolase</keyword>
<keyword evidence="3" id="KW-0479">Metal-binding</keyword>
<dbReference type="NCBIfam" id="TIGR01430">
    <property type="entry name" value="aden_deam"/>
    <property type="match status" value="1"/>
</dbReference>
<keyword evidence="8" id="KW-1185">Reference proteome</keyword>
<dbReference type="GO" id="GO:0019239">
    <property type="term" value="F:deaminase activity"/>
    <property type="evidence" value="ECO:0007669"/>
    <property type="project" value="InterPro"/>
</dbReference>
<dbReference type="GO" id="GO:0046872">
    <property type="term" value="F:metal ion binding"/>
    <property type="evidence" value="ECO:0007669"/>
    <property type="project" value="UniProtKB-KW"/>
</dbReference>
<evidence type="ECO:0000256" key="5">
    <source>
        <dbReference type="ARBA" id="ARBA00022833"/>
    </source>
</evidence>
<evidence type="ECO:0000256" key="3">
    <source>
        <dbReference type="ARBA" id="ARBA00022723"/>
    </source>
</evidence>
<keyword evidence="5" id="KW-0862">Zinc</keyword>
<proteinExistence type="inferred from homology"/>
<dbReference type="RefSeq" id="WP_075072137.1">
    <property type="nucleotide sequence ID" value="NZ_DF967972.1"/>
</dbReference>
<comment type="cofactor">
    <cofactor evidence="1">
        <name>Zn(2+)</name>
        <dbReference type="ChEBI" id="CHEBI:29105"/>
    </cofactor>
</comment>
<evidence type="ECO:0000313" key="7">
    <source>
        <dbReference type="EMBL" id="GAP12734.1"/>
    </source>
</evidence>
<dbReference type="Proteomes" id="UP000055060">
    <property type="component" value="Unassembled WGS sequence"/>
</dbReference>
<dbReference type="EMBL" id="DF967972">
    <property type="protein sequence ID" value="GAP12734.1"/>
    <property type="molecule type" value="Genomic_DNA"/>
</dbReference>
<dbReference type="GO" id="GO:0016814">
    <property type="term" value="F:hydrolase activity, acting on carbon-nitrogen (but not peptide) bonds, in cyclic amidines"/>
    <property type="evidence" value="ECO:0007669"/>
    <property type="project" value="UniProtKB-ARBA"/>
</dbReference>
<evidence type="ECO:0000256" key="1">
    <source>
        <dbReference type="ARBA" id="ARBA00001947"/>
    </source>
</evidence>
<dbReference type="InterPro" id="IPR006330">
    <property type="entry name" value="Ado/ade_deaminase"/>
</dbReference>
<gene>
    <name evidence="7" type="ORF">LARV_00470</name>
</gene>
<dbReference type="PANTHER" id="PTHR43114:SF6">
    <property type="entry name" value="ADENINE DEAMINASE"/>
    <property type="match status" value="1"/>
</dbReference>
<organism evidence="7">
    <name type="scientific">Longilinea arvoryzae</name>
    <dbReference type="NCBI Taxonomy" id="360412"/>
    <lineage>
        <taxon>Bacteria</taxon>
        <taxon>Bacillati</taxon>
        <taxon>Chloroflexota</taxon>
        <taxon>Anaerolineae</taxon>
        <taxon>Anaerolineales</taxon>
        <taxon>Anaerolineaceae</taxon>
        <taxon>Longilinea</taxon>
    </lineage>
</organism>
<dbReference type="STRING" id="360412.LARV_00470"/>
<dbReference type="Pfam" id="PF00962">
    <property type="entry name" value="A_deaminase"/>
    <property type="match status" value="1"/>
</dbReference>
<dbReference type="OrthoDB" id="9779574at2"/>
<dbReference type="InterPro" id="IPR001365">
    <property type="entry name" value="A_deaminase_dom"/>
</dbReference>
<protein>
    <submittedName>
        <fullName evidence="7">Adenosine deaminase</fullName>
    </submittedName>
</protein>